<dbReference type="OrthoDB" id="9784808at2"/>
<comment type="caution">
    <text evidence="2">The sequence shown here is derived from an EMBL/GenBank/DDBJ whole genome shotgun (WGS) entry which is preliminary data.</text>
</comment>
<evidence type="ECO:0000259" key="1">
    <source>
        <dbReference type="Pfam" id="PF08768"/>
    </source>
</evidence>
<evidence type="ECO:0000313" key="3">
    <source>
        <dbReference type="Proteomes" id="UP000050864"/>
    </source>
</evidence>
<dbReference type="AlphaFoldDB" id="A0A0R0CJX7"/>
<dbReference type="RefSeq" id="WP_057631613.1">
    <property type="nucleotide sequence ID" value="NZ_LDJI01000002.1"/>
</dbReference>
<proteinExistence type="predicted"/>
<dbReference type="InterPro" id="IPR012674">
    <property type="entry name" value="Calycin"/>
</dbReference>
<evidence type="ECO:0000313" key="2">
    <source>
        <dbReference type="EMBL" id="KRG66378.1"/>
    </source>
</evidence>
<name>A0A0R0CJX7_9GAMM</name>
<reference evidence="2 3" key="1">
    <citation type="submission" date="2015-05" db="EMBL/GenBank/DDBJ databases">
        <title>Genome sequencing and analysis of members of genus Stenotrophomonas.</title>
        <authorList>
            <person name="Patil P.P."/>
            <person name="Midha S."/>
            <person name="Patil P.B."/>
        </authorList>
    </citation>
    <scope>NUCLEOTIDE SEQUENCE [LARGE SCALE GENOMIC DNA]</scope>
    <source>
        <strain evidence="2 3">DSM 18929</strain>
    </source>
</reference>
<dbReference type="SUPFAM" id="SSF50814">
    <property type="entry name" value="Lipocalins"/>
    <property type="match status" value="1"/>
</dbReference>
<dbReference type="PIRSF" id="PIRSF036226">
    <property type="entry name" value="UCP036226"/>
    <property type="match status" value="1"/>
</dbReference>
<gene>
    <name evidence="2" type="ORF">ABB26_00515</name>
</gene>
<organism evidence="2 3">
    <name type="scientific">Stenotrophomonas humi</name>
    <dbReference type="NCBI Taxonomy" id="405444"/>
    <lineage>
        <taxon>Bacteria</taxon>
        <taxon>Pseudomonadati</taxon>
        <taxon>Pseudomonadota</taxon>
        <taxon>Gammaproteobacteria</taxon>
        <taxon>Lysobacterales</taxon>
        <taxon>Lysobacteraceae</taxon>
        <taxon>Stenotrophomonas</taxon>
    </lineage>
</organism>
<dbReference type="InterPro" id="IPR014602">
    <property type="entry name" value="UCP036226"/>
</dbReference>
<sequence>MTNFPEDIYTEPTPDPNTLANLGPLAALAGIWRGERGMDVNPKADGAEHQAYIEHVELHPIDAQTNGPQLFYGLRYHTRIVKPDDVETFHDQVGHWLWEPATCTIIQTLSIPRGQTAMAVGKAAPDAKSFHLRAVRGSETNGILSNPFLEHAFRTESYDIHVTLNDDGSWSYEQETILIIPDRTEPFRHTDRNTLTRIGEPQLNPTAQAAAQEALPA</sequence>
<dbReference type="STRING" id="405444.ABB26_00515"/>
<protein>
    <recommendedName>
        <fullName evidence="1">THAP4-like heme-binding domain-containing protein</fullName>
    </recommendedName>
</protein>
<keyword evidence="3" id="KW-1185">Reference proteome</keyword>
<dbReference type="Gene3D" id="2.40.128.20">
    <property type="match status" value="1"/>
</dbReference>
<dbReference type="Proteomes" id="UP000050864">
    <property type="component" value="Unassembled WGS sequence"/>
</dbReference>
<dbReference type="PATRIC" id="fig|405444.3.peg.1153"/>
<accession>A0A0R0CJX7</accession>
<dbReference type="InterPro" id="IPR014878">
    <property type="entry name" value="THAP4-like_heme-bd"/>
</dbReference>
<feature type="domain" description="THAP4-like heme-binding" evidence="1">
    <location>
        <begin position="21"/>
        <end position="197"/>
    </location>
</feature>
<dbReference type="Pfam" id="PF08768">
    <property type="entry name" value="THAP4_heme-bd"/>
    <property type="match status" value="1"/>
</dbReference>
<dbReference type="EMBL" id="LDJI01000002">
    <property type="protein sequence ID" value="KRG66378.1"/>
    <property type="molecule type" value="Genomic_DNA"/>
</dbReference>